<evidence type="ECO:0000256" key="2">
    <source>
        <dbReference type="ARBA" id="ARBA00022574"/>
    </source>
</evidence>
<keyword evidence="2 4" id="KW-0853">WD repeat</keyword>
<keyword evidence="3" id="KW-0677">Repeat</keyword>
<dbReference type="InterPro" id="IPR037588">
    <property type="entry name" value="MLST8"/>
</dbReference>
<dbReference type="GO" id="GO:0032956">
    <property type="term" value="P:regulation of actin cytoskeleton organization"/>
    <property type="evidence" value="ECO:0007669"/>
    <property type="project" value="TreeGrafter"/>
</dbReference>
<dbReference type="InterPro" id="IPR015943">
    <property type="entry name" value="WD40/YVTN_repeat-like_dom_sf"/>
</dbReference>
<evidence type="ECO:0000313" key="7">
    <source>
        <dbReference type="Proteomes" id="UP000800035"/>
    </source>
</evidence>
<evidence type="ECO:0000256" key="4">
    <source>
        <dbReference type="PROSITE-ProRule" id="PRU00221"/>
    </source>
</evidence>
<keyword evidence="7" id="KW-1185">Reference proteome</keyword>
<protein>
    <submittedName>
        <fullName evidence="6">WD40 repeat-like protein</fullName>
    </submittedName>
</protein>
<feature type="compositionally biased region" description="Basic and acidic residues" evidence="5">
    <location>
        <begin position="1"/>
        <end position="10"/>
    </location>
</feature>
<dbReference type="PROSITE" id="PS50294">
    <property type="entry name" value="WD_REPEATS_REGION"/>
    <property type="match status" value="1"/>
</dbReference>
<evidence type="ECO:0000313" key="6">
    <source>
        <dbReference type="EMBL" id="KAF1961460.1"/>
    </source>
</evidence>
<feature type="repeat" description="WD" evidence="4">
    <location>
        <begin position="527"/>
        <end position="554"/>
    </location>
</feature>
<comment type="similarity">
    <text evidence="1">Belongs to the WD repeat LST8 family.</text>
</comment>
<feature type="region of interest" description="Disordered" evidence="5">
    <location>
        <begin position="1"/>
        <end position="20"/>
    </location>
</feature>
<feature type="region of interest" description="Disordered" evidence="5">
    <location>
        <begin position="500"/>
        <end position="520"/>
    </location>
</feature>
<dbReference type="AlphaFoldDB" id="A0A6A5UAV7"/>
<dbReference type="Proteomes" id="UP000800035">
    <property type="component" value="Unassembled WGS sequence"/>
</dbReference>
<dbReference type="InterPro" id="IPR001680">
    <property type="entry name" value="WD40_rpt"/>
</dbReference>
<dbReference type="Pfam" id="PF00400">
    <property type="entry name" value="WD40"/>
    <property type="match status" value="2"/>
</dbReference>
<feature type="repeat" description="WD" evidence="4">
    <location>
        <begin position="795"/>
        <end position="829"/>
    </location>
</feature>
<dbReference type="GO" id="GO:0031931">
    <property type="term" value="C:TORC1 complex"/>
    <property type="evidence" value="ECO:0007669"/>
    <property type="project" value="InterPro"/>
</dbReference>
<proteinExistence type="inferred from homology"/>
<evidence type="ECO:0000256" key="5">
    <source>
        <dbReference type="SAM" id="MobiDB-lite"/>
    </source>
</evidence>
<dbReference type="PANTHER" id="PTHR19842">
    <property type="entry name" value="G BETA-LIKE PROTEIN GBL"/>
    <property type="match status" value="1"/>
</dbReference>
<dbReference type="InterPro" id="IPR036322">
    <property type="entry name" value="WD40_repeat_dom_sf"/>
</dbReference>
<reference evidence="6" key="1">
    <citation type="journal article" date="2020" name="Stud. Mycol.">
        <title>101 Dothideomycetes genomes: a test case for predicting lifestyles and emergence of pathogens.</title>
        <authorList>
            <person name="Haridas S."/>
            <person name="Albert R."/>
            <person name="Binder M."/>
            <person name="Bloem J."/>
            <person name="Labutti K."/>
            <person name="Salamov A."/>
            <person name="Andreopoulos B."/>
            <person name="Baker S."/>
            <person name="Barry K."/>
            <person name="Bills G."/>
            <person name="Bluhm B."/>
            <person name="Cannon C."/>
            <person name="Castanera R."/>
            <person name="Culley D."/>
            <person name="Daum C."/>
            <person name="Ezra D."/>
            <person name="Gonzalez J."/>
            <person name="Henrissat B."/>
            <person name="Kuo A."/>
            <person name="Liang C."/>
            <person name="Lipzen A."/>
            <person name="Lutzoni F."/>
            <person name="Magnuson J."/>
            <person name="Mondo S."/>
            <person name="Nolan M."/>
            <person name="Ohm R."/>
            <person name="Pangilinan J."/>
            <person name="Park H.-J."/>
            <person name="Ramirez L."/>
            <person name="Alfaro M."/>
            <person name="Sun H."/>
            <person name="Tritt A."/>
            <person name="Yoshinaga Y."/>
            <person name="Zwiers L.-H."/>
            <person name="Turgeon B."/>
            <person name="Goodwin S."/>
            <person name="Spatafora J."/>
            <person name="Crous P."/>
            <person name="Grigoriev I."/>
        </authorList>
    </citation>
    <scope>NUCLEOTIDE SEQUENCE</scope>
    <source>
        <strain evidence="6">CBS 675.92</strain>
    </source>
</reference>
<feature type="compositionally biased region" description="Basic and acidic residues" evidence="5">
    <location>
        <begin position="384"/>
        <end position="396"/>
    </location>
</feature>
<dbReference type="EMBL" id="ML976981">
    <property type="protein sequence ID" value="KAF1961460.1"/>
    <property type="molecule type" value="Genomic_DNA"/>
</dbReference>
<gene>
    <name evidence="6" type="ORF">CC80DRAFT_402726</name>
</gene>
<sequence length="1145" mass="128112">MSDAEVHHPPAEPQAPITPEYITPQAFVPPTGRVTFTGPLRDEESDFLLFLKEVKKLPWKEITKEFNEYYAGRAYTKLQSYYSMKLNKRDRAKDPPRLRLPARYSGEAVINWTVVHAENPGPVHSGTTGREAAILQAQLSRTQRPDPVWQKPVVIPEPIDYSSGAEQVSHRERPRRAVPRKDYTWPRRHRQSLLGEVNDELEIVESADMSMQMYSEEPPELLNPAPEKAIAVDNTPISMEEYAKEDALLALSLQKQTQDQKLPYLSSPQRLATQDLPLDQEWDQLCSRDWQGSLIHVDFDLEEFGTVEKVVCKVLNIPEARKRRGRRHRLQSLLDKLAEPKLLRIANELRRYLQCRDGKSIAAFLEDARVGQVQFIRPRIERLAAARPNKDQKSDQKLSTTSMLRQRELGRQSRRGWSAASRPLSYQMKNKVYDTLGPAFTYTGASSDVHAVAWSPDSQSFAGGAICVDDPHSMQYNRPNNLLYGDVTCEVIHELGRHRVERPRPGSGPNSTHAMHASQDPKLYKSVSSVAFSPNGRYMFSGGYDHTVCVWETRLDGSQPEWRRAWRHKAPVDMIAVNSLGLLATASKKPSTNAVKTIKMIDDDPEHIAKESFSSQKATTRPDFNILPTALQFSPRFENLLLAGFGANVRTDGRDLSGDICLWDVNNPQAPLNIHGSAFNVFDLSFHNRNNWFAVGCVAGQNVNRGTRSVLRLYDGSSMDNRYSSAMELECKALDMNDVVWCPGDDFLIAAGCTSGRAYIWDVRWPDHFLREVAHSKSLMPLDDYLDREITDTGIRFLSWGANATRLYTGSSDGVVKVWDVTKDETETFVKDLITTNSGIMSGAFSPDKSRLILGEVNGSINVLEVGREDCSSRDAERLRFVPYIDEDDDDGFQDNQLGPPPHQSESGVAAAAALLRTSQMVHVPMGSLPIRQTVQGPNYLGPFDSSIDAPFLREQSLNFQLKFSSTGPQCSLPSCKDVVKVTDEETGDSGRSADRIPDELRRQWEAGSHSKLIPGKAHCTACGRAARPPSSSTNDPTVLCERCSFACIRCGALNKVLPAATNLTCTSCECEWEIGALGYECIHDPGKAVQLDVPKLNRYARELMEQRIAAREQLGDNASFGDEVNALTDYYLGLAVERAEEPLL</sequence>
<dbReference type="SUPFAM" id="SSF50978">
    <property type="entry name" value="WD40 repeat-like"/>
    <property type="match status" value="1"/>
</dbReference>
<dbReference type="GO" id="GO:0031929">
    <property type="term" value="P:TOR signaling"/>
    <property type="evidence" value="ECO:0007669"/>
    <property type="project" value="InterPro"/>
</dbReference>
<dbReference type="Gene3D" id="2.130.10.10">
    <property type="entry name" value="YVTN repeat-like/Quinoprotein amine dehydrogenase"/>
    <property type="match status" value="1"/>
</dbReference>
<accession>A0A6A5UAV7</accession>
<dbReference type="SMART" id="SM00320">
    <property type="entry name" value="WD40"/>
    <property type="match status" value="6"/>
</dbReference>
<name>A0A6A5UAV7_9PLEO</name>
<feature type="region of interest" description="Disordered" evidence="5">
    <location>
        <begin position="384"/>
        <end position="416"/>
    </location>
</feature>
<dbReference type="GO" id="GO:0031932">
    <property type="term" value="C:TORC2 complex"/>
    <property type="evidence" value="ECO:0007669"/>
    <property type="project" value="InterPro"/>
</dbReference>
<organism evidence="6 7">
    <name type="scientific">Byssothecium circinans</name>
    <dbReference type="NCBI Taxonomy" id="147558"/>
    <lineage>
        <taxon>Eukaryota</taxon>
        <taxon>Fungi</taxon>
        <taxon>Dikarya</taxon>
        <taxon>Ascomycota</taxon>
        <taxon>Pezizomycotina</taxon>
        <taxon>Dothideomycetes</taxon>
        <taxon>Pleosporomycetidae</taxon>
        <taxon>Pleosporales</taxon>
        <taxon>Massarineae</taxon>
        <taxon>Massarinaceae</taxon>
        <taxon>Byssothecium</taxon>
    </lineage>
</organism>
<evidence type="ECO:0000256" key="3">
    <source>
        <dbReference type="ARBA" id="ARBA00022737"/>
    </source>
</evidence>
<dbReference type="InterPro" id="IPR019775">
    <property type="entry name" value="WD40_repeat_CS"/>
</dbReference>
<dbReference type="OrthoDB" id="10248252at2759"/>
<evidence type="ECO:0000256" key="1">
    <source>
        <dbReference type="ARBA" id="ARBA00009890"/>
    </source>
</evidence>
<dbReference type="PANTHER" id="PTHR19842:SF0">
    <property type="entry name" value="TARGET OF RAPAMYCIN COMPLEX SUBUNIT LST8"/>
    <property type="match status" value="1"/>
</dbReference>
<dbReference type="PROSITE" id="PS00678">
    <property type="entry name" value="WD_REPEATS_1"/>
    <property type="match status" value="2"/>
</dbReference>
<dbReference type="PROSITE" id="PS50082">
    <property type="entry name" value="WD_REPEATS_2"/>
    <property type="match status" value="2"/>
</dbReference>